<accession>A0A3P7KAM5</accession>
<feature type="non-terminal residue" evidence="1">
    <location>
        <position position="1"/>
    </location>
</feature>
<dbReference type="PANTHER" id="PTHR19297">
    <property type="entry name" value="GLYCOSYLTRANSFERASE 14 FAMILY MEMBER"/>
    <property type="match status" value="1"/>
</dbReference>
<evidence type="ECO:0000313" key="2">
    <source>
        <dbReference type="Proteomes" id="UP000270094"/>
    </source>
</evidence>
<name>A0A3P7KAM5_STRVU</name>
<dbReference type="OrthoDB" id="2019572at2759"/>
<gene>
    <name evidence="1" type="ORF">SVUK_LOCUS896</name>
</gene>
<dbReference type="PANTHER" id="PTHR19297:SF185">
    <property type="entry name" value="BETA-1,3-GALACTOSYL-O-GLYCOSYL-GLYCOPROTEIN BETA-1,6-N-ACETYLGLUCOSAMINYLTRANSFERASE 3"/>
    <property type="match status" value="1"/>
</dbReference>
<dbReference type="AlphaFoldDB" id="A0A3P7KAM5"/>
<evidence type="ECO:0000313" key="1">
    <source>
        <dbReference type="EMBL" id="VDM65898.1"/>
    </source>
</evidence>
<dbReference type="GO" id="GO:0008375">
    <property type="term" value="F:acetylglucosaminyltransferase activity"/>
    <property type="evidence" value="ECO:0007669"/>
    <property type="project" value="TreeGrafter"/>
</dbReference>
<protein>
    <submittedName>
        <fullName evidence="1">Uncharacterized protein</fullName>
    </submittedName>
</protein>
<reference evidence="1 2" key="1">
    <citation type="submission" date="2018-11" db="EMBL/GenBank/DDBJ databases">
        <authorList>
            <consortium name="Pathogen Informatics"/>
        </authorList>
    </citation>
    <scope>NUCLEOTIDE SEQUENCE [LARGE SCALE GENOMIC DNA]</scope>
</reference>
<keyword evidence="2" id="KW-1185">Reference proteome</keyword>
<sequence length="193" mass="22506">QKSQQINITKLYKIINQCQNAQSYYDSLKPAKAKSTKKAWELLHFLNGTGVPDETFWATLTGNSKKFSVPGGANGEEWTKFRDKYQKNHFKELQDYQKSKQKDDKLNYYLARHQVWYGNCGGELTSDKKLKMMVVKTVRKSFKTAYIYRYSGRIATGSCVFGVDDLNNILRQPHLIVYKMYLDFQPAAFFFVF</sequence>
<proteinExistence type="predicted"/>
<organism evidence="1 2">
    <name type="scientific">Strongylus vulgaris</name>
    <name type="common">Blood worm</name>
    <dbReference type="NCBI Taxonomy" id="40348"/>
    <lineage>
        <taxon>Eukaryota</taxon>
        <taxon>Metazoa</taxon>
        <taxon>Ecdysozoa</taxon>
        <taxon>Nematoda</taxon>
        <taxon>Chromadorea</taxon>
        <taxon>Rhabditida</taxon>
        <taxon>Rhabditina</taxon>
        <taxon>Rhabditomorpha</taxon>
        <taxon>Strongyloidea</taxon>
        <taxon>Strongylidae</taxon>
        <taxon>Strongylus</taxon>
    </lineage>
</organism>
<dbReference type="EMBL" id="UYYB01001622">
    <property type="protein sequence ID" value="VDM65898.1"/>
    <property type="molecule type" value="Genomic_DNA"/>
</dbReference>
<dbReference type="Proteomes" id="UP000270094">
    <property type="component" value="Unassembled WGS sequence"/>
</dbReference>